<evidence type="ECO:0000259" key="2">
    <source>
        <dbReference type="Pfam" id="PF12572"/>
    </source>
</evidence>
<comment type="caution">
    <text evidence="3">The sequence shown here is derived from an EMBL/GenBank/DDBJ whole genome shotgun (WGS) entry which is preliminary data.</text>
</comment>
<accession>A0ABR3GUX7</accession>
<feature type="compositionally biased region" description="Basic and acidic residues" evidence="1">
    <location>
        <begin position="204"/>
        <end position="251"/>
    </location>
</feature>
<dbReference type="Proteomes" id="UP001447188">
    <property type="component" value="Unassembled WGS sequence"/>
</dbReference>
<gene>
    <name evidence="3" type="ORF">Q9L58_001286</name>
</gene>
<organism evidence="3 4">
    <name type="scientific">Discina gigas</name>
    <dbReference type="NCBI Taxonomy" id="1032678"/>
    <lineage>
        <taxon>Eukaryota</taxon>
        <taxon>Fungi</taxon>
        <taxon>Dikarya</taxon>
        <taxon>Ascomycota</taxon>
        <taxon>Pezizomycotina</taxon>
        <taxon>Pezizomycetes</taxon>
        <taxon>Pezizales</taxon>
        <taxon>Discinaceae</taxon>
        <taxon>Discina</taxon>
    </lineage>
</organism>
<feature type="compositionally biased region" description="Basic and acidic residues" evidence="1">
    <location>
        <begin position="169"/>
        <end position="182"/>
    </location>
</feature>
<evidence type="ECO:0000313" key="3">
    <source>
        <dbReference type="EMBL" id="KAL0639719.1"/>
    </source>
</evidence>
<dbReference type="PANTHER" id="PTHR46370">
    <property type="entry name" value="GPALPP MOTIFS-CONTAINING PROTEIN 1"/>
    <property type="match status" value="1"/>
</dbReference>
<evidence type="ECO:0000313" key="4">
    <source>
        <dbReference type="Proteomes" id="UP001447188"/>
    </source>
</evidence>
<dbReference type="PANTHER" id="PTHR46370:SF1">
    <property type="entry name" value="GPALPP MOTIFS-CONTAINING PROTEIN 1"/>
    <property type="match status" value="1"/>
</dbReference>
<feature type="compositionally biased region" description="Acidic residues" evidence="1">
    <location>
        <begin position="70"/>
        <end position="80"/>
    </location>
</feature>
<dbReference type="InterPro" id="IPR022226">
    <property type="entry name" value="DUF3752"/>
</dbReference>
<dbReference type="InterPro" id="IPR046331">
    <property type="entry name" value="GPAM1-like"/>
</dbReference>
<feature type="compositionally biased region" description="Basic and acidic residues" evidence="1">
    <location>
        <begin position="35"/>
        <end position="46"/>
    </location>
</feature>
<feature type="domain" description="DUF3752" evidence="2">
    <location>
        <begin position="126"/>
        <end position="275"/>
    </location>
</feature>
<dbReference type="Pfam" id="PF12572">
    <property type="entry name" value="DUF3752"/>
    <property type="match status" value="1"/>
</dbReference>
<feature type="compositionally biased region" description="Basic and acidic residues" evidence="1">
    <location>
        <begin position="115"/>
        <end position="140"/>
    </location>
</feature>
<feature type="region of interest" description="Disordered" evidence="1">
    <location>
        <begin position="1"/>
        <end position="280"/>
    </location>
</feature>
<proteinExistence type="predicted"/>
<keyword evidence="4" id="KW-1185">Reference proteome</keyword>
<dbReference type="EMBL" id="JBBBZM010000009">
    <property type="protein sequence ID" value="KAL0639719.1"/>
    <property type="molecule type" value="Genomic_DNA"/>
</dbReference>
<evidence type="ECO:0000256" key="1">
    <source>
        <dbReference type="SAM" id="MobiDB-lite"/>
    </source>
</evidence>
<name>A0ABR3GUX7_9PEZI</name>
<reference evidence="3 4" key="1">
    <citation type="submission" date="2024-02" db="EMBL/GenBank/DDBJ databases">
        <title>Discinaceae phylogenomics.</title>
        <authorList>
            <person name="Dirks A.C."/>
            <person name="James T.Y."/>
        </authorList>
    </citation>
    <scope>NUCLEOTIDE SEQUENCE [LARGE SCALE GENOMIC DNA]</scope>
    <source>
        <strain evidence="3 4">ACD0624</strain>
    </source>
</reference>
<protein>
    <recommendedName>
        <fullName evidence="2">DUF3752 domain-containing protein</fullName>
    </recommendedName>
</protein>
<sequence>MDGDLVGPAIPPHILAKRKRRAEEEAAAAAAATKEVPRSPAEDSDSKKRRTAGPAPPPALIEERPYGNPSDDDSSSDDEIGPSMPPGPGSEDQELAAQRRLAMYAETKATASDNGKPKRDEWMLVPPKSEDWTAKVDPTKLKNRKFQTGKGAKAPQKAGSDNSLWTESPEERRKRLSDEVMGIKKPATQAEDKKPNISAAEAEETARRIREYNDKNRNKSLYDEHKASGTVREKEDNPSARAFDREKDIAGGRKIGHQQKKEMLQRAAQFGDRFSSGSFL</sequence>